<dbReference type="Proteomes" id="UP000092695">
    <property type="component" value="Chromosome"/>
</dbReference>
<gene>
    <name evidence="1" type="ORF">BA177_06720</name>
</gene>
<protein>
    <submittedName>
        <fullName evidence="1">Uncharacterized protein</fullName>
    </submittedName>
</protein>
<accession>A0A193LEI5</accession>
<keyword evidence="2" id="KW-1185">Reference proteome</keyword>
<sequence length="86" mass="8697">MVVKLQRCDIPLTDQDSLRRFGATGRATAIAGTLLVSSATAAPGRQPGIDSVRAPGLGMPALLIAGAQPRAFCIGHSGNQATGARA</sequence>
<reference evidence="1 2" key="1">
    <citation type="submission" date="2016-06" db="EMBL/GenBank/DDBJ databases">
        <title>Complete genome sequence of a deep-branching marine Gamma Proteobacterium Woeseia oceani type strain XK5.</title>
        <authorList>
            <person name="Mu D."/>
            <person name="Du Z."/>
        </authorList>
    </citation>
    <scope>NUCLEOTIDE SEQUENCE [LARGE SCALE GENOMIC DNA]</scope>
    <source>
        <strain evidence="1 2">XK5</strain>
    </source>
</reference>
<dbReference type="KEGG" id="woc:BA177_06720"/>
<evidence type="ECO:0000313" key="2">
    <source>
        <dbReference type="Proteomes" id="UP000092695"/>
    </source>
</evidence>
<name>A0A193LEI5_9GAMM</name>
<proteinExistence type="predicted"/>
<dbReference type="AlphaFoldDB" id="A0A193LEI5"/>
<dbReference type="EMBL" id="CP016268">
    <property type="protein sequence ID" value="ANO50940.1"/>
    <property type="molecule type" value="Genomic_DNA"/>
</dbReference>
<evidence type="ECO:0000313" key="1">
    <source>
        <dbReference type="EMBL" id="ANO50940.1"/>
    </source>
</evidence>
<organism evidence="1 2">
    <name type="scientific">Woeseia oceani</name>
    <dbReference type="NCBI Taxonomy" id="1548547"/>
    <lineage>
        <taxon>Bacteria</taxon>
        <taxon>Pseudomonadati</taxon>
        <taxon>Pseudomonadota</taxon>
        <taxon>Gammaproteobacteria</taxon>
        <taxon>Woeseiales</taxon>
        <taxon>Woeseiaceae</taxon>
        <taxon>Woeseia</taxon>
    </lineage>
</organism>